<dbReference type="AlphaFoldDB" id="A0A210QPI2"/>
<feature type="signal peptide" evidence="1">
    <location>
        <begin position="1"/>
        <end position="16"/>
    </location>
</feature>
<evidence type="ECO:0000256" key="1">
    <source>
        <dbReference type="SAM" id="SignalP"/>
    </source>
</evidence>
<gene>
    <name evidence="2" type="ORF">KP79_PYT06178</name>
</gene>
<dbReference type="Proteomes" id="UP000242188">
    <property type="component" value="Unassembled WGS sequence"/>
</dbReference>
<evidence type="ECO:0000313" key="2">
    <source>
        <dbReference type="EMBL" id="OWF50608.1"/>
    </source>
</evidence>
<organism evidence="2 3">
    <name type="scientific">Mizuhopecten yessoensis</name>
    <name type="common">Japanese scallop</name>
    <name type="synonym">Patinopecten yessoensis</name>
    <dbReference type="NCBI Taxonomy" id="6573"/>
    <lineage>
        <taxon>Eukaryota</taxon>
        <taxon>Metazoa</taxon>
        <taxon>Spiralia</taxon>
        <taxon>Lophotrochozoa</taxon>
        <taxon>Mollusca</taxon>
        <taxon>Bivalvia</taxon>
        <taxon>Autobranchia</taxon>
        <taxon>Pteriomorphia</taxon>
        <taxon>Pectinida</taxon>
        <taxon>Pectinoidea</taxon>
        <taxon>Pectinidae</taxon>
        <taxon>Mizuhopecten</taxon>
    </lineage>
</organism>
<dbReference type="EMBL" id="NEDP02002569">
    <property type="protein sequence ID" value="OWF50608.1"/>
    <property type="molecule type" value="Genomic_DNA"/>
</dbReference>
<comment type="caution">
    <text evidence="2">The sequence shown here is derived from an EMBL/GenBank/DDBJ whole genome shotgun (WGS) entry which is preliminary data.</text>
</comment>
<dbReference type="GO" id="GO:0007160">
    <property type="term" value="P:cell-matrix adhesion"/>
    <property type="evidence" value="ECO:0007669"/>
    <property type="project" value="InterPro"/>
</dbReference>
<evidence type="ECO:0000313" key="3">
    <source>
        <dbReference type="Proteomes" id="UP000242188"/>
    </source>
</evidence>
<dbReference type="InterPro" id="IPR001299">
    <property type="entry name" value="Ependymin"/>
</dbReference>
<protein>
    <submittedName>
        <fullName evidence="2">Ependymin-related protein 1</fullName>
    </submittedName>
</protein>
<reference evidence="2 3" key="1">
    <citation type="journal article" date="2017" name="Nat. Ecol. Evol.">
        <title>Scallop genome provides insights into evolution of bilaterian karyotype and development.</title>
        <authorList>
            <person name="Wang S."/>
            <person name="Zhang J."/>
            <person name="Jiao W."/>
            <person name="Li J."/>
            <person name="Xun X."/>
            <person name="Sun Y."/>
            <person name="Guo X."/>
            <person name="Huan P."/>
            <person name="Dong B."/>
            <person name="Zhang L."/>
            <person name="Hu X."/>
            <person name="Sun X."/>
            <person name="Wang J."/>
            <person name="Zhao C."/>
            <person name="Wang Y."/>
            <person name="Wang D."/>
            <person name="Huang X."/>
            <person name="Wang R."/>
            <person name="Lv J."/>
            <person name="Li Y."/>
            <person name="Zhang Z."/>
            <person name="Liu B."/>
            <person name="Lu W."/>
            <person name="Hui Y."/>
            <person name="Liang J."/>
            <person name="Zhou Z."/>
            <person name="Hou R."/>
            <person name="Li X."/>
            <person name="Liu Y."/>
            <person name="Li H."/>
            <person name="Ning X."/>
            <person name="Lin Y."/>
            <person name="Zhao L."/>
            <person name="Xing Q."/>
            <person name="Dou J."/>
            <person name="Li Y."/>
            <person name="Mao J."/>
            <person name="Guo H."/>
            <person name="Dou H."/>
            <person name="Li T."/>
            <person name="Mu C."/>
            <person name="Jiang W."/>
            <person name="Fu Q."/>
            <person name="Fu X."/>
            <person name="Miao Y."/>
            <person name="Liu J."/>
            <person name="Yu Q."/>
            <person name="Li R."/>
            <person name="Liao H."/>
            <person name="Li X."/>
            <person name="Kong Y."/>
            <person name="Jiang Z."/>
            <person name="Chourrout D."/>
            <person name="Li R."/>
            <person name="Bao Z."/>
        </authorList>
    </citation>
    <scope>NUCLEOTIDE SEQUENCE [LARGE SCALE GENOMIC DNA]</scope>
    <source>
        <strain evidence="2 3">PY_sf001</strain>
    </source>
</reference>
<keyword evidence="3" id="KW-1185">Reference proteome</keyword>
<dbReference type="OrthoDB" id="6084362at2759"/>
<dbReference type="PANTHER" id="PTHR10697:SF13">
    <property type="entry name" value="RICIN B LECTIN DOMAIN-CONTAINING PROTEIN"/>
    <property type="match status" value="1"/>
</dbReference>
<sequence length="206" mass="22036">MLQVLVTLSVAAVVGAQICCVPKQWEGVQGNVLAAIQPNDVEPMILSSSYMISYDAINKRVATIESLSSGNFSGTAGVILDYSAGIQYTIQGPKCTRTTLGSFLESCIPSNAHNDGDTYYGAITPLNVTAYSYVRHGFNVLATVTQDTCAPVQEVIYGDYAGNRYMQSVGYSNITPGIKDSSVFMPPAFCDNVPLIHSNLPVFPMA</sequence>
<name>A0A210QPI2_MIZYE</name>
<feature type="chain" id="PRO_5012871687" evidence="1">
    <location>
        <begin position="17"/>
        <end position="206"/>
    </location>
</feature>
<dbReference type="PANTHER" id="PTHR10697">
    <property type="entry name" value="MAMMALIAN EPENDYMIN-RELATED PROTEIN 1"/>
    <property type="match status" value="1"/>
</dbReference>
<keyword evidence="1" id="KW-0732">Signal</keyword>
<proteinExistence type="predicted"/>
<dbReference type="GO" id="GO:0005764">
    <property type="term" value="C:lysosome"/>
    <property type="evidence" value="ECO:0007669"/>
    <property type="project" value="TreeGrafter"/>
</dbReference>
<accession>A0A210QPI2</accession>
<dbReference type="Pfam" id="PF00811">
    <property type="entry name" value="Ependymin"/>
    <property type="match status" value="1"/>
</dbReference>
<dbReference type="GO" id="GO:0005576">
    <property type="term" value="C:extracellular region"/>
    <property type="evidence" value="ECO:0007669"/>
    <property type="project" value="InterPro"/>
</dbReference>
<dbReference type="GO" id="GO:0005509">
    <property type="term" value="F:calcium ion binding"/>
    <property type="evidence" value="ECO:0007669"/>
    <property type="project" value="InterPro"/>
</dbReference>